<accession>A0ABQ2SM18</accession>
<name>A0ABQ2SM18_9DEIO</name>
<comment type="caution">
    <text evidence="1">The sequence shown here is derived from an EMBL/GenBank/DDBJ whole genome shotgun (WGS) entry which is preliminary data.</text>
</comment>
<sequence>MPENHHEQQIGGVRTLSELGLIRTPIEWAAKPVGSERMRVGEKRIPYEPAGRRGDP</sequence>
<dbReference type="Proteomes" id="UP000620633">
    <property type="component" value="Unassembled WGS sequence"/>
</dbReference>
<organism evidence="1 2">
    <name type="scientific">Deinococcus knuensis</name>
    <dbReference type="NCBI Taxonomy" id="1837380"/>
    <lineage>
        <taxon>Bacteria</taxon>
        <taxon>Thermotogati</taxon>
        <taxon>Deinococcota</taxon>
        <taxon>Deinococci</taxon>
        <taxon>Deinococcales</taxon>
        <taxon>Deinococcaceae</taxon>
        <taxon>Deinococcus</taxon>
    </lineage>
</organism>
<gene>
    <name evidence="1" type="ORF">GCM10008961_24850</name>
</gene>
<dbReference type="EMBL" id="BMQO01000012">
    <property type="protein sequence ID" value="GGS32140.1"/>
    <property type="molecule type" value="Genomic_DNA"/>
</dbReference>
<evidence type="ECO:0000313" key="2">
    <source>
        <dbReference type="Proteomes" id="UP000620633"/>
    </source>
</evidence>
<keyword evidence="2" id="KW-1185">Reference proteome</keyword>
<proteinExistence type="predicted"/>
<evidence type="ECO:0000313" key="1">
    <source>
        <dbReference type="EMBL" id="GGS32140.1"/>
    </source>
</evidence>
<reference evidence="2" key="1">
    <citation type="journal article" date="2019" name="Int. J. Syst. Evol. Microbiol.">
        <title>The Global Catalogue of Microorganisms (GCM) 10K type strain sequencing project: providing services to taxonomists for standard genome sequencing and annotation.</title>
        <authorList>
            <consortium name="The Broad Institute Genomics Platform"/>
            <consortium name="The Broad Institute Genome Sequencing Center for Infectious Disease"/>
            <person name="Wu L."/>
            <person name="Ma J."/>
        </authorList>
    </citation>
    <scope>NUCLEOTIDE SEQUENCE [LARGE SCALE GENOMIC DNA]</scope>
    <source>
        <strain evidence="2">JCM 31406</strain>
    </source>
</reference>
<protein>
    <submittedName>
        <fullName evidence="1">Uncharacterized protein</fullName>
    </submittedName>
</protein>